<dbReference type="Gene3D" id="1.50.10.10">
    <property type="match status" value="1"/>
</dbReference>
<dbReference type="Gene3D" id="2.40.50.140">
    <property type="entry name" value="Nucleic acid-binding proteins"/>
    <property type="match status" value="1"/>
</dbReference>
<dbReference type="CDD" id="cd02799">
    <property type="entry name" value="tRNA_bind_EMAP-II_like"/>
    <property type="match status" value="1"/>
</dbReference>
<proteinExistence type="inferred from homology"/>
<keyword evidence="18" id="KW-1185">Reference proteome</keyword>
<keyword evidence="5" id="KW-0963">Cytoplasm</keyword>
<dbReference type="InterPro" id="IPR012340">
    <property type="entry name" value="NA-bd_OB-fold"/>
</dbReference>
<evidence type="ECO:0000256" key="4">
    <source>
        <dbReference type="ARBA" id="ARBA00012593"/>
    </source>
</evidence>
<dbReference type="AlphaFoldDB" id="A0A1Y2CMC3"/>
<keyword evidence="7" id="KW-0378">Hydrolase</keyword>
<keyword evidence="11 17" id="KW-0326">Glycosidase</keyword>
<evidence type="ECO:0000313" key="17">
    <source>
        <dbReference type="EMBL" id="ORY48188.1"/>
    </source>
</evidence>
<dbReference type="PRINTS" id="PR00736">
    <property type="entry name" value="GLHYDRLASE15"/>
</dbReference>
<evidence type="ECO:0000256" key="12">
    <source>
        <dbReference type="ARBA" id="ARBA00023326"/>
    </source>
</evidence>
<feature type="signal peptide" evidence="15">
    <location>
        <begin position="1"/>
        <end position="17"/>
    </location>
</feature>
<keyword evidence="9" id="KW-0648">Protein biosynthesis</keyword>
<evidence type="ECO:0000256" key="1">
    <source>
        <dbReference type="ARBA" id="ARBA00001863"/>
    </source>
</evidence>
<comment type="caution">
    <text evidence="17">The sequence shown here is derived from an EMBL/GenBank/DDBJ whole genome shotgun (WGS) entry which is preliminary data.</text>
</comment>
<feature type="domain" description="TRNA-binding" evidence="16">
    <location>
        <begin position="736"/>
        <end position="839"/>
    </location>
</feature>
<name>A0A1Y2CMC3_9FUNG</name>
<feature type="region of interest" description="Disordered" evidence="14">
    <location>
        <begin position="668"/>
        <end position="734"/>
    </location>
</feature>
<feature type="compositionally biased region" description="Basic and acidic residues" evidence="14">
    <location>
        <begin position="513"/>
        <end position="527"/>
    </location>
</feature>
<evidence type="ECO:0000256" key="11">
    <source>
        <dbReference type="ARBA" id="ARBA00023295"/>
    </source>
</evidence>
<evidence type="ECO:0000256" key="2">
    <source>
        <dbReference type="ARBA" id="ARBA00004496"/>
    </source>
</evidence>
<evidence type="ECO:0000256" key="7">
    <source>
        <dbReference type="ARBA" id="ARBA00022801"/>
    </source>
</evidence>
<evidence type="ECO:0000259" key="16">
    <source>
        <dbReference type="PROSITE" id="PS50886"/>
    </source>
</evidence>
<dbReference type="SUPFAM" id="SSF48208">
    <property type="entry name" value="Six-hairpin glycosidases"/>
    <property type="match status" value="1"/>
</dbReference>
<comment type="similarity">
    <text evidence="3">Belongs to the glycosyl hydrolase 15 family.</text>
</comment>
<evidence type="ECO:0000256" key="10">
    <source>
        <dbReference type="ARBA" id="ARBA00023277"/>
    </source>
</evidence>
<dbReference type="InterPro" id="IPR000165">
    <property type="entry name" value="Glucoamylase"/>
</dbReference>
<evidence type="ECO:0000313" key="18">
    <source>
        <dbReference type="Proteomes" id="UP000193642"/>
    </source>
</evidence>
<dbReference type="EMBL" id="MCGO01000012">
    <property type="protein sequence ID" value="ORY48188.1"/>
    <property type="molecule type" value="Genomic_DNA"/>
</dbReference>
<organism evidence="17 18">
    <name type="scientific">Rhizoclosmatium globosum</name>
    <dbReference type="NCBI Taxonomy" id="329046"/>
    <lineage>
        <taxon>Eukaryota</taxon>
        <taxon>Fungi</taxon>
        <taxon>Fungi incertae sedis</taxon>
        <taxon>Chytridiomycota</taxon>
        <taxon>Chytridiomycota incertae sedis</taxon>
        <taxon>Chytridiomycetes</taxon>
        <taxon>Chytridiales</taxon>
        <taxon>Chytriomycetaceae</taxon>
        <taxon>Rhizoclosmatium</taxon>
    </lineage>
</organism>
<dbReference type="PANTHER" id="PTHR31616:SF9">
    <property type="entry name" value="GLUCOAMYLASE, INTRACELLULAR SPORULATION-SPECIFIC"/>
    <property type="match status" value="1"/>
</dbReference>
<dbReference type="GO" id="GO:0004339">
    <property type="term" value="F:glucan 1,4-alpha-glucosidase activity"/>
    <property type="evidence" value="ECO:0007669"/>
    <property type="project" value="UniProtKB-EC"/>
</dbReference>
<feature type="chain" id="PRO_5010990129" description="glucan 1,4-alpha-glucosidase" evidence="15">
    <location>
        <begin position="18"/>
        <end position="906"/>
    </location>
</feature>
<dbReference type="EC" id="3.2.1.3" evidence="4"/>
<dbReference type="GO" id="GO:0000272">
    <property type="term" value="P:polysaccharide catabolic process"/>
    <property type="evidence" value="ECO:0007669"/>
    <property type="project" value="UniProtKB-KW"/>
</dbReference>
<evidence type="ECO:0000256" key="13">
    <source>
        <dbReference type="PROSITE-ProRule" id="PRU00209"/>
    </source>
</evidence>
<evidence type="ECO:0000256" key="3">
    <source>
        <dbReference type="ARBA" id="ARBA00006188"/>
    </source>
</evidence>
<evidence type="ECO:0000256" key="14">
    <source>
        <dbReference type="SAM" id="MobiDB-lite"/>
    </source>
</evidence>
<dbReference type="PROSITE" id="PS50886">
    <property type="entry name" value="TRBD"/>
    <property type="match status" value="1"/>
</dbReference>
<dbReference type="PANTHER" id="PTHR31616">
    <property type="entry name" value="TREHALASE"/>
    <property type="match status" value="1"/>
</dbReference>
<dbReference type="Pfam" id="PF01588">
    <property type="entry name" value="tRNA_bind"/>
    <property type="match status" value="1"/>
</dbReference>
<protein>
    <recommendedName>
        <fullName evidence="4">glucan 1,4-alpha-glucosidase</fullName>
        <ecNumber evidence="4">3.2.1.3</ecNumber>
    </recommendedName>
</protein>
<dbReference type="InterPro" id="IPR036282">
    <property type="entry name" value="Glutathione-S-Trfase_C_sf"/>
</dbReference>
<dbReference type="SUPFAM" id="SSF47616">
    <property type="entry name" value="GST C-terminal domain-like"/>
    <property type="match status" value="1"/>
</dbReference>
<evidence type="ECO:0000256" key="5">
    <source>
        <dbReference type="ARBA" id="ARBA00022490"/>
    </source>
</evidence>
<dbReference type="InterPro" id="IPR011613">
    <property type="entry name" value="GH15-like"/>
</dbReference>
<evidence type="ECO:0000256" key="8">
    <source>
        <dbReference type="ARBA" id="ARBA00022884"/>
    </source>
</evidence>
<dbReference type="GO" id="GO:0006412">
    <property type="term" value="P:translation"/>
    <property type="evidence" value="ECO:0007669"/>
    <property type="project" value="UniProtKB-KW"/>
</dbReference>
<keyword evidence="6 13" id="KW-0820">tRNA-binding</keyword>
<keyword evidence="10" id="KW-0119">Carbohydrate metabolism</keyword>
<accession>A0A1Y2CMC3</accession>
<feature type="compositionally biased region" description="Basic and acidic residues" evidence="14">
    <location>
        <begin position="668"/>
        <end position="719"/>
    </location>
</feature>
<feature type="region of interest" description="Disordered" evidence="14">
    <location>
        <begin position="497"/>
        <end position="527"/>
    </location>
</feature>
<reference evidence="17 18" key="1">
    <citation type="submission" date="2016-07" db="EMBL/GenBank/DDBJ databases">
        <title>Pervasive Adenine N6-methylation of Active Genes in Fungi.</title>
        <authorList>
            <consortium name="DOE Joint Genome Institute"/>
            <person name="Mondo S.J."/>
            <person name="Dannebaum R.O."/>
            <person name="Kuo R.C."/>
            <person name="Labutti K."/>
            <person name="Haridas S."/>
            <person name="Kuo A."/>
            <person name="Salamov A."/>
            <person name="Ahrendt S.R."/>
            <person name="Lipzen A."/>
            <person name="Sullivan W."/>
            <person name="Andreopoulos W.B."/>
            <person name="Clum A."/>
            <person name="Lindquist E."/>
            <person name="Daum C."/>
            <person name="Ramamoorthy G.K."/>
            <person name="Gryganskyi A."/>
            <person name="Culley D."/>
            <person name="Magnuson J.K."/>
            <person name="James T.Y."/>
            <person name="O'Malley M.A."/>
            <person name="Stajich J.E."/>
            <person name="Spatafora J.W."/>
            <person name="Visel A."/>
            <person name="Grigoriev I.V."/>
        </authorList>
    </citation>
    <scope>NUCLEOTIDE SEQUENCE [LARGE SCALE GENOMIC DNA]</scope>
    <source>
        <strain evidence="17 18">JEL800</strain>
    </source>
</reference>
<dbReference type="GO" id="GO:0000324">
    <property type="term" value="C:fungal-type vacuole"/>
    <property type="evidence" value="ECO:0007669"/>
    <property type="project" value="TreeGrafter"/>
</dbReference>
<evidence type="ECO:0000256" key="6">
    <source>
        <dbReference type="ARBA" id="ARBA00022555"/>
    </source>
</evidence>
<dbReference type="STRING" id="329046.A0A1Y2CMC3"/>
<dbReference type="GO" id="GO:0000049">
    <property type="term" value="F:tRNA binding"/>
    <property type="evidence" value="ECO:0007669"/>
    <property type="project" value="UniProtKB-UniRule"/>
</dbReference>
<dbReference type="Pfam" id="PF00723">
    <property type="entry name" value="Glyco_hydro_15"/>
    <property type="match status" value="2"/>
</dbReference>
<dbReference type="Proteomes" id="UP000193642">
    <property type="component" value="Unassembled WGS sequence"/>
</dbReference>
<dbReference type="InterPro" id="IPR008928">
    <property type="entry name" value="6-hairpin_glycosidase_sf"/>
</dbReference>
<keyword evidence="12" id="KW-0624">Polysaccharide degradation</keyword>
<dbReference type="InterPro" id="IPR012341">
    <property type="entry name" value="6hp_glycosidase-like_sf"/>
</dbReference>
<feature type="compositionally biased region" description="Basic residues" evidence="14">
    <location>
        <begin position="501"/>
        <end position="512"/>
    </location>
</feature>
<evidence type="ECO:0000256" key="15">
    <source>
        <dbReference type="SAM" id="SignalP"/>
    </source>
</evidence>
<gene>
    <name evidence="17" type="ORF">BCR33DRAFT_848219</name>
</gene>
<keyword evidence="15" id="KW-0732">Signal</keyword>
<keyword evidence="8 13" id="KW-0694">RNA-binding</keyword>
<dbReference type="InterPro" id="IPR002547">
    <property type="entry name" value="tRNA-bd_dom"/>
</dbReference>
<sequence length="906" mass="100450">MIVFWILPLVSVATTATAPLAQFIHRQTMHSTRLLEANVMANGAVRASPSSANPNYSYHWVRDAATSMMHFVRNSKPQHRKNVPNRSGGLGEPKFNLDGSAFDDEWGRPQDDGPALRALTLIQFSNAFLDHGGLIGKIQEELLYVPDLKARSTIKVDLEYVAKNWQQDSVELWEEARGHHLYTRAVQRAALYAGADFAFRMNDTAASKYYRNTAYSIHQAIQRDHWNKESYYLLSTVDWKGGPLGKTSLLDVSAILAAVHTRYIPVLHQNIIAIDSGELLLTALQLAWRMQELYFINHHVQRESHEYLKLIDNTRENLLSEEQLPIGPGIGRYTEDTYDGYRTDSLGNPWFLATNAFAELSFAVAHKWCLSRSIPTGQDQYLGMAVDWILKGGLMGQLNHPPSQNQTIRYNMFEPPMLFNAVIGNLTLAGDAFIRRIAKHVPQFPGEYGDTIGSMSEQFNRDTGFMQGAVELTWSHASFLSMVRQRNITKGMRVNLPNHCRPVRPLHRHPARSSRDSREQMTVTKKKDVATPTAVLPNGAKVSGPLSVSKILVGISGANAEWVGVDEKEKAAVEKQIEEALALHKTLLSDKKDAALAALNKTLSTKVFICGNHLTLADFFLYASLYTLLPKPASKLHLARESSKVTLTDMVDFELDVPCEDIGLMAEAPKKKADPAAKEGEKKSAAPAGEKKAKEEKKGGKEAATPKEKKAEKAEKPAKEAAAPKAEAVEENLKAEPERLDLRVGHVTSVKRHPDAETLYVEEIEVGEEKPRTVVSGLVKYMKEEDLLNRKVVLLCNLKPAKMRGIESQAMVLAATSVDGTTVELLDAPASAKSGDRCWFDGHRGTDFSQLNAKKKTWETVQPRLKTDGFKQAVYSVAEAGVTLNSVLRCSEGEIVVKTVTGASIK</sequence>
<dbReference type="Gene3D" id="1.20.1050.130">
    <property type="match status" value="1"/>
</dbReference>
<dbReference type="Pfam" id="PF00043">
    <property type="entry name" value="GST_C"/>
    <property type="match status" value="1"/>
</dbReference>
<dbReference type="SUPFAM" id="SSF50249">
    <property type="entry name" value="Nucleic acid-binding proteins"/>
    <property type="match status" value="1"/>
</dbReference>
<comment type="subcellular location">
    <subcellularLocation>
        <location evidence="2">Cytoplasm</location>
    </subcellularLocation>
</comment>
<dbReference type="OrthoDB" id="19141at2759"/>
<dbReference type="FunFam" id="2.40.50.140:FF:000047">
    <property type="entry name" value="tyrosine--tRNA ligase, cytoplasmic isoform X2"/>
    <property type="match status" value="1"/>
</dbReference>
<comment type="catalytic activity">
    <reaction evidence="1">
        <text>Hydrolysis of terminal (1-&gt;4)-linked alpha-D-glucose residues successively from non-reducing ends of the chains with release of beta-D-glucose.</text>
        <dbReference type="EC" id="3.2.1.3"/>
    </reaction>
</comment>
<dbReference type="InterPro" id="IPR004046">
    <property type="entry name" value="GST_C"/>
</dbReference>
<evidence type="ECO:0000256" key="9">
    <source>
        <dbReference type="ARBA" id="ARBA00022917"/>
    </source>
</evidence>